<dbReference type="Gene3D" id="2.60.40.820">
    <property type="entry name" value="Transcription factor, T-box"/>
    <property type="match status" value="1"/>
</dbReference>
<dbReference type="GO" id="GO:0000785">
    <property type="term" value="C:chromatin"/>
    <property type="evidence" value="ECO:0007669"/>
    <property type="project" value="TreeGrafter"/>
</dbReference>
<evidence type="ECO:0000256" key="2">
    <source>
        <dbReference type="ARBA" id="ARBA00023015"/>
    </source>
</evidence>
<evidence type="ECO:0000313" key="10">
    <source>
        <dbReference type="WBParaSite" id="Bm3498.1"/>
    </source>
</evidence>
<dbReference type="AlphaFoldDB" id="A0A8L7T2W7"/>
<dbReference type="InterPro" id="IPR008967">
    <property type="entry name" value="p53-like_TF_DNA-bd_sf"/>
</dbReference>
<name>A0A8L7T2W7_BRUMA</name>
<reference evidence="9" key="1">
    <citation type="journal article" date="2007" name="Science">
        <title>Draft genome of the filarial nematode parasite Brugia malayi.</title>
        <authorList>
            <person name="Ghedin E."/>
            <person name="Wang S."/>
            <person name="Spiro D."/>
            <person name="Caler E."/>
            <person name="Zhao Q."/>
            <person name="Crabtree J."/>
            <person name="Allen J.E."/>
            <person name="Delcher A.L."/>
            <person name="Guiliano D.B."/>
            <person name="Miranda-Saavedra D."/>
            <person name="Angiuoli S.V."/>
            <person name="Creasy T."/>
            <person name="Amedeo P."/>
            <person name="Haas B."/>
            <person name="El-Sayed N.M."/>
            <person name="Wortman J.R."/>
            <person name="Feldblyum T."/>
            <person name="Tallon L."/>
            <person name="Schatz M."/>
            <person name="Shumway M."/>
            <person name="Koo H."/>
            <person name="Salzberg S.L."/>
            <person name="Schobel S."/>
            <person name="Pertea M."/>
            <person name="Pop M."/>
            <person name="White O."/>
            <person name="Barton G.J."/>
            <person name="Carlow C.K."/>
            <person name="Crawford M.J."/>
            <person name="Daub J."/>
            <person name="Dimmic M.W."/>
            <person name="Estes C.F."/>
            <person name="Foster J.M."/>
            <person name="Ganatra M."/>
            <person name="Gregory W.F."/>
            <person name="Johnson N.M."/>
            <person name="Jin J."/>
            <person name="Komuniecki R."/>
            <person name="Korf I."/>
            <person name="Kumar S."/>
            <person name="Laney S."/>
            <person name="Li B.W."/>
            <person name="Li W."/>
            <person name="Lindblom T.H."/>
            <person name="Lustigman S."/>
            <person name="Ma D."/>
            <person name="Maina C.V."/>
            <person name="Martin D.M."/>
            <person name="McCarter J.P."/>
            <person name="McReynolds L."/>
            <person name="Mitreva M."/>
            <person name="Nutman T.B."/>
            <person name="Parkinson J."/>
            <person name="Peregrin-Alvarez J.M."/>
            <person name="Poole C."/>
            <person name="Ren Q."/>
            <person name="Saunders L."/>
            <person name="Sluder A.E."/>
            <person name="Smith K."/>
            <person name="Stanke M."/>
            <person name="Unnasch T.R."/>
            <person name="Ware J."/>
            <person name="Wei A.D."/>
            <person name="Weil G."/>
            <person name="Williams D.J."/>
            <person name="Zhang Y."/>
            <person name="Williams S.A."/>
            <person name="Fraser-Liggett C."/>
            <person name="Slatko B."/>
            <person name="Blaxter M.L."/>
            <person name="Scott A.L."/>
        </authorList>
    </citation>
    <scope>NUCLEOTIDE SEQUENCE</scope>
    <source>
        <strain evidence="9">FR3</strain>
    </source>
</reference>
<feature type="compositionally biased region" description="Pro residues" evidence="7">
    <location>
        <begin position="382"/>
        <end position="393"/>
    </location>
</feature>
<protein>
    <submittedName>
        <fullName evidence="10">T-box protein 2, putative</fullName>
    </submittedName>
</protein>
<proteinExistence type="predicted"/>
<dbReference type="GO" id="GO:0000981">
    <property type="term" value="F:DNA-binding transcription factor activity, RNA polymerase II-specific"/>
    <property type="evidence" value="ECO:0007669"/>
    <property type="project" value="TreeGrafter"/>
</dbReference>
<evidence type="ECO:0000256" key="1">
    <source>
        <dbReference type="ARBA" id="ARBA00004123"/>
    </source>
</evidence>
<dbReference type="Proteomes" id="UP000006672">
    <property type="component" value="Unassembled WGS sequence"/>
</dbReference>
<keyword evidence="3 6" id="KW-0238">DNA-binding</keyword>
<dbReference type="PROSITE" id="PS01283">
    <property type="entry name" value="TBOX_1"/>
    <property type="match status" value="1"/>
</dbReference>
<keyword evidence="5 6" id="KW-0539">Nucleus</keyword>
<dbReference type="PANTHER" id="PTHR11267:SF181">
    <property type="entry name" value="OPTOMOTOR-BLIND PROTEIN"/>
    <property type="match status" value="1"/>
</dbReference>
<feature type="region of interest" description="Disordered" evidence="7">
    <location>
        <begin position="280"/>
        <end position="333"/>
    </location>
</feature>
<dbReference type="Pfam" id="PF00907">
    <property type="entry name" value="T-box"/>
    <property type="match status" value="1"/>
</dbReference>
<evidence type="ECO:0000313" key="9">
    <source>
        <dbReference type="Proteomes" id="UP000006672"/>
    </source>
</evidence>
<dbReference type="InterPro" id="IPR001699">
    <property type="entry name" value="TF_T-box"/>
</dbReference>
<dbReference type="GO" id="GO:0160096">
    <property type="term" value="P:nematode pharyngeal muscle development"/>
    <property type="evidence" value="ECO:0007669"/>
    <property type="project" value="EnsemblMetazoa"/>
</dbReference>
<keyword evidence="2" id="KW-0805">Transcription regulation</keyword>
<dbReference type="InterPro" id="IPR046360">
    <property type="entry name" value="T-box_DNA-bd"/>
</dbReference>
<feature type="compositionally biased region" description="Gly residues" evidence="7">
    <location>
        <begin position="371"/>
        <end position="381"/>
    </location>
</feature>
<dbReference type="PRINTS" id="PR00937">
    <property type="entry name" value="TBOX"/>
</dbReference>
<dbReference type="GO" id="GO:0032880">
    <property type="term" value="P:regulation of protein localization"/>
    <property type="evidence" value="ECO:0007669"/>
    <property type="project" value="EnsemblMetazoa"/>
</dbReference>
<dbReference type="GO" id="GO:0042048">
    <property type="term" value="P:olfactory behavior"/>
    <property type="evidence" value="ECO:0007669"/>
    <property type="project" value="EnsemblMetazoa"/>
</dbReference>
<dbReference type="GO" id="GO:0019899">
    <property type="term" value="F:enzyme binding"/>
    <property type="evidence" value="ECO:0007669"/>
    <property type="project" value="EnsemblMetazoa"/>
</dbReference>
<accession>A0A8L7T2W7</accession>
<feature type="region of interest" description="Disordered" evidence="7">
    <location>
        <begin position="371"/>
        <end position="393"/>
    </location>
</feature>
<dbReference type="GO" id="GO:0045893">
    <property type="term" value="P:positive regulation of DNA-templated transcription"/>
    <property type="evidence" value="ECO:0007669"/>
    <property type="project" value="InterPro"/>
</dbReference>
<evidence type="ECO:0000256" key="7">
    <source>
        <dbReference type="SAM" id="MobiDB-lite"/>
    </source>
</evidence>
<feature type="domain" description="T-box" evidence="8">
    <location>
        <begin position="71"/>
        <end position="249"/>
    </location>
</feature>
<evidence type="ECO:0000256" key="4">
    <source>
        <dbReference type="ARBA" id="ARBA00023163"/>
    </source>
</evidence>
<feature type="compositionally biased region" description="Low complexity" evidence="7">
    <location>
        <begin position="318"/>
        <end position="333"/>
    </location>
</feature>
<dbReference type="SMART" id="SM00425">
    <property type="entry name" value="TBOX"/>
    <property type="match status" value="1"/>
</dbReference>
<dbReference type="GO" id="GO:0042694">
    <property type="term" value="P:muscle cell fate specification"/>
    <property type="evidence" value="ECO:0007669"/>
    <property type="project" value="EnsemblMetazoa"/>
</dbReference>
<evidence type="ECO:0000256" key="5">
    <source>
        <dbReference type="ARBA" id="ARBA00023242"/>
    </source>
</evidence>
<keyword evidence="9" id="KW-1185">Reference proteome</keyword>
<sequence>MHMAFNPFLARPELALLPPYLQPPPFPSLPGPTGFFPRLPTEITEFTPSLPSTGTRIMDDDGIIDDPKVELDDKNLWDQFCNCGTEMVITKSGRRIFPAFKVKLSGLDKRSKYILLMDIVPADECRYKFHNSRWMVAGKADPEMPKRMYIHPDSPATGEHWMTKGANFHKLKLTNNISDKHGFTILNSMHKYQPRLHVVRCAELINLPYSTFRTFVFKETEFIAVTAYQNEKVTQLKIDNNPFAKGFRDAGAGKREKKRLLNRTECNAVITGISSKSVISLNDDPATSESPAARAGSSMDSDRSDDDDSSPLPKRTRSSQSTTDDSLQNKNNHLSQNHNLQQHLQFLQNHRLLTKDAANFQLFHPGCIGGGGGGGGGSGGGGPPPPPPPPPSHFAPFFQHYGFHPATEFFFPSAPFPRDFLMHQAAAAAAAAAQFSPYLLRPSLTAPPPLPTTPQTINPSTVVTPASVTVSQSLPPMIATTVIPSSTNGIPSCPVSTTRKSVVAPKKGGFDVSDLLA</sequence>
<dbReference type="PROSITE" id="PS50252">
    <property type="entry name" value="TBOX_3"/>
    <property type="match status" value="1"/>
</dbReference>
<dbReference type="InterPro" id="IPR036960">
    <property type="entry name" value="T-box_sf"/>
</dbReference>
<comment type="subcellular location">
    <subcellularLocation>
        <location evidence="1 6">Nucleus</location>
    </subcellularLocation>
</comment>
<dbReference type="GO" id="GO:0001764">
    <property type="term" value="P:neuron migration"/>
    <property type="evidence" value="ECO:0007669"/>
    <property type="project" value="EnsemblMetazoa"/>
</dbReference>
<dbReference type="GO" id="GO:0000978">
    <property type="term" value="F:RNA polymerase II cis-regulatory region sequence-specific DNA binding"/>
    <property type="evidence" value="ECO:0007669"/>
    <property type="project" value="InterPro"/>
</dbReference>
<dbReference type="GO" id="GO:0001046">
    <property type="term" value="F:core promoter sequence-specific DNA binding"/>
    <property type="evidence" value="ECO:0007669"/>
    <property type="project" value="EnsemblMetazoa"/>
</dbReference>
<dbReference type="PANTHER" id="PTHR11267">
    <property type="entry name" value="T-BOX PROTEIN-RELATED"/>
    <property type="match status" value="1"/>
</dbReference>
<dbReference type="InterPro" id="IPR018186">
    <property type="entry name" value="TF_T-box_CS"/>
</dbReference>
<dbReference type="WBParaSite" id="Bm3498.1">
    <property type="protein sequence ID" value="Bm3498.1"/>
    <property type="gene ID" value="WBGene00223759"/>
</dbReference>
<dbReference type="GO" id="GO:0005737">
    <property type="term" value="C:cytoplasm"/>
    <property type="evidence" value="ECO:0007669"/>
    <property type="project" value="EnsemblMetazoa"/>
</dbReference>
<comment type="caution">
    <text evidence="6">Lacks conserved residue(s) required for the propagation of feature annotation.</text>
</comment>
<dbReference type="GO" id="GO:0005634">
    <property type="term" value="C:nucleus"/>
    <property type="evidence" value="ECO:0007669"/>
    <property type="project" value="UniProtKB-SubCell"/>
</dbReference>
<organism evidence="9 10">
    <name type="scientific">Brugia malayi</name>
    <name type="common">Filarial nematode worm</name>
    <dbReference type="NCBI Taxonomy" id="6279"/>
    <lineage>
        <taxon>Eukaryota</taxon>
        <taxon>Metazoa</taxon>
        <taxon>Ecdysozoa</taxon>
        <taxon>Nematoda</taxon>
        <taxon>Chromadorea</taxon>
        <taxon>Rhabditida</taxon>
        <taxon>Spirurina</taxon>
        <taxon>Spiruromorpha</taxon>
        <taxon>Filarioidea</taxon>
        <taxon>Onchocercidae</taxon>
        <taxon>Brugia</taxon>
    </lineage>
</organism>
<dbReference type="GO" id="GO:0040011">
    <property type="term" value="P:locomotion"/>
    <property type="evidence" value="ECO:0007669"/>
    <property type="project" value="EnsemblMetazoa"/>
</dbReference>
<dbReference type="CDD" id="cd20188">
    <property type="entry name" value="T-box_TBX2_3-like"/>
    <property type="match status" value="1"/>
</dbReference>
<dbReference type="SUPFAM" id="SSF49417">
    <property type="entry name" value="p53-like transcription factors"/>
    <property type="match status" value="1"/>
</dbReference>
<keyword evidence="4" id="KW-0804">Transcription</keyword>
<dbReference type="PROSITE" id="PS01264">
    <property type="entry name" value="TBOX_2"/>
    <property type="match status" value="1"/>
</dbReference>
<dbReference type="FunFam" id="2.60.40.820:FF:000016">
    <property type="entry name" value="T-box transcription factor TBX2-A"/>
    <property type="match status" value="1"/>
</dbReference>
<evidence type="ECO:0000259" key="8">
    <source>
        <dbReference type="PROSITE" id="PS50252"/>
    </source>
</evidence>
<feature type="compositionally biased region" description="Polar residues" evidence="7">
    <location>
        <begin position="280"/>
        <end position="290"/>
    </location>
</feature>
<dbReference type="GO" id="GO:0051402">
    <property type="term" value="P:neuron apoptotic process"/>
    <property type="evidence" value="ECO:0007669"/>
    <property type="project" value="EnsemblMetazoa"/>
</dbReference>
<reference evidence="10" key="2">
    <citation type="submission" date="2022-04" db="UniProtKB">
        <authorList>
            <consortium name="WormBaseParasite"/>
        </authorList>
    </citation>
    <scope>IDENTIFICATION</scope>
</reference>
<dbReference type="GO" id="GO:0001217">
    <property type="term" value="F:DNA-binding transcription repressor activity"/>
    <property type="evidence" value="ECO:0007669"/>
    <property type="project" value="EnsemblMetazoa"/>
</dbReference>
<evidence type="ECO:0000256" key="6">
    <source>
        <dbReference type="PROSITE-ProRule" id="PRU00201"/>
    </source>
</evidence>
<dbReference type="GO" id="GO:0002119">
    <property type="term" value="P:nematode larval development"/>
    <property type="evidence" value="ECO:0007669"/>
    <property type="project" value="EnsemblMetazoa"/>
</dbReference>
<evidence type="ECO:0000256" key="3">
    <source>
        <dbReference type="ARBA" id="ARBA00023125"/>
    </source>
</evidence>